<dbReference type="Proteomes" id="UP000004621">
    <property type="component" value="Unassembled WGS sequence"/>
</dbReference>
<feature type="signal peptide" evidence="1">
    <location>
        <begin position="1"/>
        <end position="22"/>
    </location>
</feature>
<feature type="chain" id="PRO_5040838912" description="Lipoprotein" evidence="1">
    <location>
        <begin position="23"/>
        <end position="209"/>
    </location>
</feature>
<evidence type="ECO:0000313" key="2">
    <source>
        <dbReference type="EMBL" id="EFC53384.1"/>
    </source>
</evidence>
<organism evidence="2 3">
    <name type="scientific">Neisseria subflava NJ9703</name>
    <dbReference type="NCBI Taxonomy" id="546268"/>
    <lineage>
        <taxon>Bacteria</taxon>
        <taxon>Pseudomonadati</taxon>
        <taxon>Pseudomonadota</taxon>
        <taxon>Betaproteobacteria</taxon>
        <taxon>Neisseriales</taxon>
        <taxon>Neisseriaceae</taxon>
        <taxon>Neisseria</taxon>
    </lineage>
</organism>
<evidence type="ECO:0008006" key="4">
    <source>
        <dbReference type="Google" id="ProtNLM"/>
    </source>
</evidence>
<protein>
    <recommendedName>
        <fullName evidence="4">Lipoprotein</fullName>
    </recommendedName>
</protein>
<evidence type="ECO:0000313" key="3">
    <source>
        <dbReference type="Proteomes" id="UP000004621"/>
    </source>
</evidence>
<comment type="caution">
    <text evidence="2">The sequence shown here is derived from an EMBL/GenBank/DDBJ whole genome shotgun (WGS) entry which is preliminary data.</text>
</comment>
<gene>
    <name evidence="2" type="ORF">NEISUBOT_03387</name>
</gene>
<proteinExistence type="predicted"/>
<evidence type="ECO:0000256" key="1">
    <source>
        <dbReference type="SAM" id="SignalP"/>
    </source>
</evidence>
<name>A0A9W5ITF4_NEISU</name>
<dbReference type="AlphaFoldDB" id="A0A9W5ITF4"/>
<reference evidence="2 3" key="1">
    <citation type="submission" date="2010-01" db="EMBL/GenBank/DDBJ databases">
        <authorList>
            <person name="Weinstock G."/>
            <person name="Sodergren E."/>
            <person name="Clifton S."/>
            <person name="Fulton L."/>
            <person name="Fulton B."/>
            <person name="Courtney L."/>
            <person name="Fronick C."/>
            <person name="Harrison M."/>
            <person name="Strong C."/>
            <person name="Farmer C."/>
            <person name="Delahaunty K."/>
            <person name="Markovic C."/>
            <person name="Hall O."/>
            <person name="Minx P."/>
            <person name="Tomlinson C."/>
            <person name="Mitreva M."/>
            <person name="Nelson J."/>
            <person name="Hou S."/>
            <person name="Wollam A."/>
            <person name="Pepin K.H."/>
            <person name="Johnson M."/>
            <person name="Bhonagiri V."/>
            <person name="Nash W.E."/>
            <person name="Warren W."/>
            <person name="Chinwalla A."/>
            <person name="Mardis E.R."/>
            <person name="Wilson R.K."/>
        </authorList>
    </citation>
    <scope>NUCLEOTIDE SEQUENCE [LARGE SCALE GENOMIC DNA]</scope>
    <source>
        <strain evidence="2 3">NJ9703</strain>
    </source>
</reference>
<sequence length="209" mass="22802">MQINWRISMNKLLILCSALALSACVVPHPYTSTEYQKYKQSDLKVPNQPYPIRLEGEFERNGKSFPKVNPALTKAAKIALNGTKIVTVDPQAQNSLKIHANNIANIGGAVGNGIKTGLTFGLAGSTVQDYYQFYCSYSDGKKELNRSEFNHAIVTTIGLTSTPKELTPHSNLDQAFISVTKDIVVNCLGDLQNKGFLLPETANTHTGSN</sequence>
<dbReference type="PROSITE" id="PS51257">
    <property type="entry name" value="PROKAR_LIPOPROTEIN"/>
    <property type="match status" value="1"/>
</dbReference>
<accession>A0A9W5ITF4</accession>
<keyword evidence="1" id="KW-0732">Signal</keyword>
<dbReference type="EMBL" id="ACEO02000001">
    <property type="protein sequence ID" value="EFC53384.1"/>
    <property type="molecule type" value="Genomic_DNA"/>
</dbReference>